<dbReference type="AlphaFoldDB" id="A0ABD6E7N0"/>
<accession>A0ABD6E7N0</accession>
<dbReference type="EMBL" id="JBGFUD010000020">
    <property type="protein sequence ID" value="MFH4973384.1"/>
    <property type="molecule type" value="Genomic_DNA"/>
</dbReference>
<gene>
    <name evidence="2" type="ORF">AB6A40_000093</name>
</gene>
<name>A0ABD6E7N0_9BILA</name>
<sequence>MMISIIILALLVNQTIASIFMPVHGYGKTKRSTDALIALICQRALMADVPYDPFEMTRNFDDDSIRLLCERYIRSI</sequence>
<feature type="signal peptide" evidence="1">
    <location>
        <begin position="1"/>
        <end position="17"/>
    </location>
</feature>
<dbReference type="Proteomes" id="UP001608902">
    <property type="component" value="Unassembled WGS sequence"/>
</dbReference>
<comment type="caution">
    <text evidence="2">The sequence shown here is derived from an EMBL/GenBank/DDBJ whole genome shotgun (WGS) entry which is preliminary data.</text>
</comment>
<feature type="chain" id="PRO_5044833610" evidence="1">
    <location>
        <begin position="18"/>
        <end position="76"/>
    </location>
</feature>
<proteinExistence type="predicted"/>
<evidence type="ECO:0000256" key="1">
    <source>
        <dbReference type="SAM" id="SignalP"/>
    </source>
</evidence>
<organism evidence="2 3">
    <name type="scientific">Gnathostoma spinigerum</name>
    <dbReference type="NCBI Taxonomy" id="75299"/>
    <lineage>
        <taxon>Eukaryota</taxon>
        <taxon>Metazoa</taxon>
        <taxon>Ecdysozoa</taxon>
        <taxon>Nematoda</taxon>
        <taxon>Chromadorea</taxon>
        <taxon>Rhabditida</taxon>
        <taxon>Spirurina</taxon>
        <taxon>Gnathostomatomorpha</taxon>
        <taxon>Gnathostomatoidea</taxon>
        <taxon>Gnathostomatidae</taxon>
        <taxon>Gnathostoma</taxon>
    </lineage>
</organism>
<evidence type="ECO:0000313" key="3">
    <source>
        <dbReference type="Proteomes" id="UP001608902"/>
    </source>
</evidence>
<evidence type="ECO:0000313" key="2">
    <source>
        <dbReference type="EMBL" id="MFH4973384.1"/>
    </source>
</evidence>
<keyword evidence="3" id="KW-1185">Reference proteome</keyword>
<protein>
    <submittedName>
        <fullName evidence="2">Uncharacterized protein</fullName>
    </submittedName>
</protein>
<reference evidence="2 3" key="1">
    <citation type="submission" date="2024-08" db="EMBL/GenBank/DDBJ databases">
        <title>Gnathostoma spinigerum genome.</title>
        <authorList>
            <person name="Gonzalez-Bertolin B."/>
            <person name="Monzon S."/>
            <person name="Zaballos A."/>
            <person name="Jimenez P."/>
            <person name="Dekumyoy P."/>
            <person name="Varona S."/>
            <person name="Cuesta I."/>
            <person name="Sumanam S."/>
            <person name="Adisakwattana P."/>
            <person name="Gasser R.B."/>
            <person name="Hernandez-Gonzalez A."/>
            <person name="Young N.D."/>
            <person name="Perteguer M.J."/>
        </authorList>
    </citation>
    <scope>NUCLEOTIDE SEQUENCE [LARGE SCALE GENOMIC DNA]</scope>
    <source>
        <strain evidence="2">AL3</strain>
        <tissue evidence="2">Liver</tissue>
    </source>
</reference>
<keyword evidence="1" id="KW-0732">Signal</keyword>